<feature type="transmembrane region" description="Helical" evidence="3">
    <location>
        <begin position="277"/>
        <end position="297"/>
    </location>
</feature>
<dbReference type="GO" id="GO:0007165">
    <property type="term" value="P:signal transduction"/>
    <property type="evidence" value="ECO:0007669"/>
    <property type="project" value="InterPro"/>
</dbReference>
<keyword evidence="9" id="KW-1185">Reference proteome</keyword>
<sequence>MFLPLLATSLVGIWLLSEQILLERFDRDDRQHLYDEVRILGNRLNFEKKRHLDIVRSYAWWDASYRFVSRPTKTYVEENLDIDMLGNLDFDFVIYLDSHAKVIAQRWDTQRLEHLVPAGGSLPALPRLQSDVLKKAIELGATDFQGDPGHSLSQWLLVDGAPLLLLSHPISDNTGLAEPVGAIIAGYLLDQRHLQYLQEQMDSRLQVLPGTAAGEGWRPLNIPGRDGGSLLSPRRVADADTQQATLLYLSSTGEPQFRFEISQTRRAFQQGQEATRLFLGMTLLITFVALLLAYLALEIWIIRRVRRLNQEVAGIGSASRLSRLSDLGADEIGQLAGEVNRMLTRLEQSEARDQAILESIRDGYFELDDDGIVLRVNSAFCRMLGYSNDEVLGQSYRQLLDLPDADRARDLYERVRAGEQETTFAAPFRRRDGQRINVETRVSPMFDANGRIAGLRGILRDISLQVAYQNRLLEMAYRDALTGLGNRKAFNEELPLALQRAQGGVGAALLYIDLDHFKPVNDRFGHAVGDALLKQVGERLRGNLRQPDMAFRLGGDEFAVILDDADGQLAENLAKRLLHSLNADYQVEGQHLDFLSASIGIAVYPQDASDADGLIQAADSAMYQAKGQRNRYQRHRAGQ</sequence>
<dbReference type="InterPro" id="IPR001610">
    <property type="entry name" value="PAC"/>
</dbReference>
<dbReference type="CDD" id="cd00130">
    <property type="entry name" value="PAS"/>
    <property type="match status" value="1"/>
</dbReference>
<dbReference type="SUPFAM" id="SSF55785">
    <property type="entry name" value="PYP-like sensor domain (PAS domain)"/>
    <property type="match status" value="1"/>
</dbReference>
<evidence type="ECO:0000259" key="6">
    <source>
        <dbReference type="PROSITE" id="PS50885"/>
    </source>
</evidence>
<dbReference type="PANTHER" id="PTHR46663:SF4">
    <property type="entry name" value="DIGUANYLATE CYCLASE DGCT-RELATED"/>
    <property type="match status" value="1"/>
</dbReference>
<dbReference type="GO" id="GO:0005886">
    <property type="term" value="C:plasma membrane"/>
    <property type="evidence" value="ECO:0007669"/>
    <property type="project" value="UniProtKB-SubCell"/>
</dbReference>
<dbReference type="STRING" id="428992.SAMN05216272_102319"/>
<organism evidence="8 9">
    <name type="scientific">Pseudomonas panipatensis</name>
    <dbReference type="NCBI Taxonomy" id="428992"/>
    <lineage>
        <taxon>Bacteria</taxon>
        <taxon>Pseudomonadati</taxon>
        <taxon>Pseudomonadota</taxon>
        <taxon>Gammaproteobacteria</taxon>
        <taxon>Pseudomonadales</taxon>
        <taxon>Pseudomonadaceae</taxon>
        <taxon>Pseudomonas</taxon>
    </lineage>
</organism>
<dbReference type="PROSITE" id="PS50112">
    <property type="entry name" value="PAS"/>
    <property type="match status" value="1"/>
</dbReference>
<dbReference type="FunFam" id="3.30.70.270:FF:000001">
    <property type="entry name" value="Diguanylate cyclase domain protein"/>
    <property type="match status" value="1"/>
</dbReference>
<dbReference type="InterPro" id="IPR013767">
    <property type="entry name" value="PAS_fold"/>
</dbReference>
<feature type="domain" description="GGDEF" evidence="7">
    <location>
        <begin position="505"/>
        <end position="637"/>
    </location>
</feature>
<dbReference type="InterPro" id="IPR000014">
    <property type="entry name" value="PAS"/>
</dbReference>
<dbReference type="GO" id="GO:0003824">
    <property type="term" value="F:catalytic activity"/>
    <property type="evidence" value="ECO:0007669"/>
    <property type="project" value="UniProtKB-ARBA"/>
</dbReference>
<reference evidence="9" key="1">
    <citation type="submission" date="2016-10" db="EMBL/GenBank/DDBJ databases">
        <authorList>
            <person name="Varghese N."/>
            <person name="Submissions S."/>
        </authorList>
    </citation>
    <scope>NUCLEOTIDE SEQUENCE [LARGE SCALE GENOMIC DNA]</scope>
    <source>
        <strain evidence="9">CCM 7469</strain>
    </source>
</reference>
<dbReference type="InterPro" id="IPR003660">
    <property type="entry name" value="HAMP_dom"/>
</dbReference>
<evidence type="ECO:0000313" key="8">
    <source>
        <dbReference type="EMBL" id="SDH64650.1"/>
    </source>
</evidence>
<evidence type="ECO:0000259" key="5">
    <source>
        <dbReference type="PROSITE" id="PS50113"/>
    </source>
</evidence>
<dbReference type="AlphaFoldDB" id="A0A1G8E4I2"/>
<comment type="subcellular location">
    <subcellularLocation>
        <location evidence="2">Cell inner membrane</location>
    </subcellularLocation>
</comment>
<dbReference type="PROSITE" id="PS50887">
    <property type="entry name" value="GGDEF"/>
    <property type="match status" value="1"/>
</dbReference>
<name>A0A1G8E4I2_9PSED</name>
<evidence type="ECO:0000256" key="1">
    <source>
        <dbReference type="ARBA" id="ARBA00001946"/>
    </source>
</evidence>
<dbReference type="NCBIfam" id="TIGR00229">
    <property type="entry name" value="sensory_box"/>
    <property type="match status" value="1"/>
</dbReference>
<dbReference type="EMBL" id="FNDS01000002">
    <property type="protein sequence ID" value="SDH64650.1"/>
    <property type="molecule type" value="Genomic_DNA"/>
</dbReference>
<dbReference type="Proteomes" id="UP000199636">
    <property type="component" value="Unassembled WGS sequence"/>
</dbReference>
<dbReference type="Pfam" id="PF05228">
    <property type="entry name" value="CHASE4"/>
    <property type="match status" value="1"/>
</dbReference>
<comment type="cofactor">
    <cofactor evidence="1">
        <name>Mg(2+)</name>
        <dbReference type="ChEBI" id="CHEBI:18420"/>
    </cofactor>
</comment>
<dbReference type="InterPro" id="IPR029787">
    <property type="entry name" value="Nucleotide_cyclase"/>
</dbReference>
<gene>
    <name evidence="8" type="ORF">SAMN05216272_102319</name>
</gene>
<accession>A0A1G8E4I2</accession>
<evidence type="ECO:0000256" key="3">
    <source>
        <dbReference type="SAM" id="Phobius"/>
    </source>
</evidence>
<evidence type="ECO:0000313" key="9">
    <source>
        <dbReference type="Proteomes" id="UP000199636"/>
    </source>
</evidence>
<dbReference type="InterPro" id="IPR000700">
    <property type="entry name" value="PAS-assoc_C"/>
</dbReference>
<dbReference type="Gene3D" id="3.30.450.20">
    <property type="entry name" value="PAS domain"/>
    <property type="match status" value="1"/>
</dbReference>
<dbReference type="SMART" id="SM00267">
    <property type="entry name" value="GGDEF"/>
    <property type="match status" value="1"/>
</dbReference>
<dbReference type="PANTHER" id="PTHR46663">
    <property type="entry name" value="DIGUANYLATE CYCLASE DGCT-RELATED"/>
    <property type="match status" value="1"/>
</dbReference>
<keyword evidence="3" id="KW-1133">Transmembrane helix</keyword>
<dbReference type="InterPro" id="IPR043128">
    <property type="entry name" value="Rev_trsase/Diguanyl_cyclase"/>
</dbReference>
<dbReference type="NCBIfam" id="TIGR00254">
    <property type="entry name" value="GGDEF"/>
    <property type="match status" value="1"/>
</dbReference>
<dbReference type="InterPro" id="IPR035965">
    <property type="entry name" value="PAS-like_dom_sf"/>
</dbReference>
<evidence type="ECO:0000259" key="4">
    <source>
        <dbReference type="PROSITE" id="PS50112"/>
    </source>
</evidence>
<dbReference type="CDD" id="cd01949">
    <property type="entry name" value="GGDEF"/>
    <property type="match status" value="1"/>
</dbReference>
<evidence type="ECO:0000256" key="2">
    <source>
        <dbReference type="ARBA" id="ARBA00004533"/>
    </source>
</evidence>
<feature type="domain" description="HAMP" evidence="6">
    <location>
        <begin position="299"/>
        <end position="351"/>
    </location>
</feature>
<evidence type="ECO:0000259" key="7">
    <source>
        <dbReference type="PROSITE" id="PS50887"/>
    </source>
</evidence>
<dbReference type="Pfam" id="PF00990">
    <property type="entry name" value="GGDEF"/>
    <property type="match status" value="1"/>
</dbReference>
<keyword evidence="3" id="KW-0812">Transmembrane</keyword>
<dbReference type="SMART" id="SM00304">
    <property type="entry name" value="HAMP"/>
    <property type="match status" value="1"/>
</dbReference>
<dbReference type="InterPro" id="IPR007892">
    <property type="entry name" value="CHASE4"/>
</dbReference>
<feature type="domain" description="PAC" evidence="5">
    <location>
        <begin position="422"/>
        <end position="474"/>
    </location>
</feature>
<protein>
    <submittedName>
        <fullName evidence="8">PAS domain S-box-containing protein/diguanylate cyclase (GGDEF) domain-containing protein</fullName>
    </submittedName>
</protein>
<dbReference type="GO" id="GO:0006355">
    <property type="term" value="P:regulation of DNA-templated transcription"/>
    <property type="evidence" value="ECO:0007669"/>
    <property type="project" value="InterPro"/>
</dbReference>
<dbReference type="SMART" id="SM00091">
    <property type="entry name" value="PAS"/>
    <property type="match status" value="1"/>
</dbReference>
<dbReference type="Gene3D" id="6.10.340.10">
    <property type="match status" value="1"/>
</dbReference>
<dbReference type="Gene3D" id="3.30.70.270">
    <property type="match status" value="1"/>
</dbReference>
<dbReference type="PROSITE" id="PS50113">
    <property type="entry name" value="PAC"/>
    <property type="match status" value="1"/>
</dbReference>
<dbReference type="SMART" id="SM00086">
    <property type="entry name" value="PAC"/>
    <property type="match status" value="1"/>
</dbReference>
<dbReference type="InterPro" id="IPR000160">
    <property type="entry name" value="GGDEF_dom"/>
</dbReference>
<dbReference type="InterPro" id="IPR052163">
    <property type="entry name" value="DGC-Regulatory_Protein"/>
</dbReference>
<dbReference type="PROSITE" id="PS50885">
    <property type="entry name" value="HAMP"/>
    <property type="match status" value="1"/>
</dbReference>
<dbReference type="Pfam" id="PF00672">
    <property type="entry name" value="HAMP"/>
    <property type="match status" value="1"/>
</dbReference>
<dbReference type="SUPFAM" id="SSF55073">
    <property type="entry name" value="Nucleotide cyclase"/>
    <property type="match status" value="1"/>
</dbReference>
<dbReference type="Pfam" id="PF00989">
    <property type="entry name" value="PAS"/>
    <property type="match status" value="1"/>
</dbReference>
<proteinExistence type="predicted"/>
<keyword evidence="3" id="KW-0472">Membrane</keyword>
<feature type="domain" description="PAS" evidence="4">
    <location>
        <begin position="349"/>
        <end position="419"/>
    </location>
</feature>